<evidence type="ECO:0000313" key="19">
    <source>
        <dbReference type="EMBL" id="KAK6741217.1"/>
    </source>
</evidence>
<keyword evidence="6 16" id="KW-0812">Transmembrane</keyword>
<gene>
    <name evidence="19" type="primary">Necator_chrIII.g9979</name>
    <name evidence="19" type="ORF">RB195_009214</name>
</gene>
<dbReference type="Pfam" id="PF17047">
    <property type="entry name" value="SMP_LBD"/>
    <property type="match status" value="1"/>
</dbReference>
<keyword evidence="9" id="KW-0256">Endoplasmic reticulum</keyword>
<dbReference type="PROSITE" id="PS51847">
    <property type="entry name" value="SMP"/>
    <property type="match status" value="1"/>
</dbReference>
<dbReference type="PANTHER" id="PTHR45761:SF1">
    <property type="entry name" value="EXTENDED SYNAPTOTAGMIN-LIKE PROTEIN 2, ISOFORM C"/>
    <property type="match status" value="1"/>
</dbReference>
<accession>A0ABR1CSB0</accession>
<keyword evidence="4" id="KW-0813">Transport</keyword>
<evidence type="ECO:0000256" key="13">
    <source>
        <dbReference type="ARBA" id="ARBA00023121"/>
    </source>
</evidence>
<dbReference type="InterPro" id="IPR051634">
    <property type="entry name" value="Extended_Synaptotagmin"/>
</dbReference>
<dbReference type="Proteomes" id="UP001303046">
    <property type="component" value="Unassembled WGS sequence"/>
</dbReference>
<name>A0ABR1CSB0_NECAM</name>
<evidence type="ECO:0000256" key="10">
    <source>
        <dbReference type="ARBA" id="ARBA00022837"/>
    </source>
</evidence>
<feature type="transmembrane region" description="Helical" evidence="16">
    <location>
        <begin position="69"/>
        <end position="87"/>
    </location>
</feature>
<dbReference type="InterPro" id="IPR031468">
    <property type="entry name" value="SMP_LBD"/>
</dbReference>
<evidence type="ECO:0008006" key="21">
    <source>
        <dbReference type="Google" id="ProtNLM"/>
    </source>
</evidence>
<protein>
    <recommendedName>
        <fullName evidence="21">C2 domain protein</fullName>
    </recommendedName>
</protein>
<comment type="subcellular location">
    <subcellularLocation>
        <location evidence="1">Cell membrane</location>
        <topology evidence="1">Peripheral membrane protein</topology>
    </subcellularLocation>
    <subcellularLocation>
        <location evidence="2">Endoplasmic reticulum membrane</location>
        <topology evidence="2">Multi-pass membrane protein</topology>
    </subcellularLocation>
</comment>
<evidence type="ECO:0000256" key="8">
    <source>
        <dbReference type="ARBA" id="ARBA00022737"/>
    </source>
</evidence>
<evidence type="ECO:0000256" key="4">
    <source>
        <dbReference type="ARBA" id="ARBA00022448"/>
    </source>
</evidence>
<evidence type="ECO:0000256" key="9">
    <source>
        <dbReference type="ARBA" id="ARBA00022824"/>
    </source>
</evidence>
<evidence type="ECO:0000256" key="11">
    <source>
        <dbReference type="ARBA" id="ARBA00022989"/>
    </source>
</evidence>
<keyword evidence="14 16" id="KW-0472">Membrane</keyword>
<dbReference type="SMART" id="SM00239">
    <property type="entry name" value="C2"/>
    <property type="match status" value="3"/>
</dbReference>
<evidence type="ECO:0000259" key="17">
    <source>
        <dbReference type="PROSITE" id="PS50004"/>
    </source>
</evidence>
<dbReference type="InterPro" id="IPR035892">
    <property type="entry name" value="C2_domain_sf"/>
</dbReference>
<evidence type="ECO:0000256" key="6">
    <source>
        <dbReference type="ARBA" id="ARBA00022692"/>
    </source>
</evidence>
<evidence type="ECO:0000256" key="16">
    <source>
        <dbReference type="SAM" id="Phobius"/>
    </source>
</evidence>
<keyword evidence="5" id="KW-1003">Cell membrane</keyword>
<evidence type="ECO:0000256" key="3">
    <source>
        <dbReference type="ARBA" id="ARBA00005867"/>
    </source>
</evidence>
<dbReference type="PROSITE" id="PS50004">
    <property type="entry name" value="C2"/>
    <property type="match status" value="3"/>
</dbReference>
<dbReference type="InterPro" id="IPR039010">
    <property type="entry name" value="Synaptotagmin_SMP"/>
</dbReference>
<sequence>MSSKLSNFQCPGYQWSERWHTSKLPMATVEGKKKTTSEDDMGWPSYVVPVVGSAIVSTLAFLLGSLGYSYLWIIIIIALSVTKSYLWKKREKKLLGLRATAIRERDVVMAQLQDLPAWVQFPDTERVEWMNKVIHQLWPYIGEYAKVFMTDFVIPQVKAQMPSMFKNFKFTKMDMGDIPCRVGGIKVYTTNVGRDRIIVDMDVAYAGDADFIVSCCGFTGGMNNLQFSGKLRAVLKPLLPYPPMVGGVSGSFLEMPKIDFNLTGMGEMVELPGLMNAIRSVVNSQVAALCVLPNEIVVPLAPNVDVTKLFFPEPDGVIRLKIIEAKNLENRDISFIRKGKSDPYCEIQVGSQFLKTRTIDNDLNPVWNEYFEAVVDQAHGQKLRIELFDEDQGQDEELGRLSIDLKDIQAKGSVDNWFPLEGCKHGDLHLKATWMNLSKDRRNLEKQQWESEWLQADKPIHPALLMVFVDSISDLPYPKSKLEPSPFVEVTLGKNAQRTPVKVKTVNPLYQSKFLFFVRHPEGQELKFEAIDDGTRRVLGTLTMPLNQLIKEPQLEYYQQTFMLTLGVHQSPIVLTVRLRGFVPAAGEKPDNINEDGDEILILHKIGSKRHETRPSSVSGCARNGAAEAAVGLVMGPARTAAMSAALTKGERKAGGNSVLDNDTLMEYANAVHIERAPRTDGTPKKREMNGGDSVAVEPAKTVNPSPGLLDPETKLNAEEITMLRSESATSINTSSGRSSRLGRVFQTKHEKSSKTRGNQPRGELEMSIRYADATRKLVIQVLRAKQLLPWDKAGDCDPYATVKLISIENSKDVQKRKTAVVKGSTNPSFDNHFEFDVNPSDLHNYRLQICVKDDTNYGAFSAKPILGQIDIRLSTLNNWTLPQQWVRLEAERI</sequence>
<evidence type="ECO:0000259" key="18">
    <source>
        <dbReference type="PROSITE" id="PS51847"/>
    </source>
</evidence>
<evidence type="ECO:0000256" key="15">
    <source>
        <dbReference type="SAM" id="MobiDB-lite"/>
    </source>
</evidence>
<feature type="domain" description="SMP-LTD" evidence="18">
    <location>
        <begin position="123"/>
        <end position="301"/>
    </location>
</feature>
<keyword evidence="12" id="KW-0445">Lipid transport</keyword>
<dbReference type="CDD" id="cd04050">
    <property type="entry name" value="C2B_Synaptotagmin-like"/>
    <property type="match status" value="1"/>
</dbReference>
<keyword evidence="20" id="KW-1185">Reference proteome</keyword>
<dbReference type="CDD" id="cd08391">
    <property type="entry name" value="C2A_C2C_Synaptotagmin_like"/>
    <property type="match status" value="1"/>
</dbReference>
<dbReference type="SUPFAM" id="SSF49562">
    <property type="entry name" value="C2 domain (Calcium/lipid-binding domain, CaLB)"/>
    <property type="match status" value="3"/>
</dbReference>
<keyword evidence="13" id="KW-0446">Lipid-binding</keyword>
<feature type="domain" description="C2" evidence="17">
    <location>
        <begin position="292"/>
        <end position="418"/>
    </location>
</feature>
<evidence type="ECO:0000256" key="7">
    <source>
        <dbReference type="ARBA" id="ARBA00022723"/>
    </source>
</evidence>
<reference evidence="19 20" key="1">
    <citation type="submission" date="2023-08" db="EMBL/GenBank/DDBJ databases">
        <title>A Necator americanus chromosomal reference genome.</title>
        <authorList>
            <person name="Ilik V."/>
            <person name="Petrzelkova K.J."/>
            <person name="Pardy F."/>
            <person name="Fuh T."/>
            <person name="Niatou-Singa F.S."/>
            <person name="Gouil Q."/>
            <person name="Baker L."/>
            <person name="Ritchie M.E."/>
            <person name="Jex A.R."/>
            <person name="Gazzola D."/>
            <person name="Li H."/>
            <person name="Toshio Fujiwara R."/>
            <person name="Zhan B."/>
            <person name="Aroian R.V."/>
            <person name="Pafco B."/>
            <person name="Schwarz E.M."/>
        </authorList>
    </citation>
    <scope>NUCLEOTIDE SEQUENCE [LARGE SCALE GENOMIC DNA]</scope>
    <source>
        <strain evidence="19 20">Aroian</strain>
        <tissue evidence="19">Whole animal</tissue>
    </source>
</reference>
<dbReference type="Pfam" id="PF00168">
    <property type="entry name" value="C2"/>
    <property type="match status" value="3"/>
</dbReference>
<feature type="domain" description="C2" evidence="17">
    <location>
        <begin position="446"/>
        <end position="566"/>
    </location>
</feature>
<feature type="domain" description="C2" evidence="17">
    <location>
        <begin position="761"/>
        <end position="887"/>
    </location>
</feature>
<feature type="region of interest" description="Disordered" evidence="15">
    <location>
        <begin position="675"/>
        <end position="712"/>
    </location>
</feature>
<dbReference type="InterPro" id="IPR037733">
    <property type="entry name" value="Ext_Synaptotagmin_C2A"/>
</dbReference>
<feature type="compositionally biased region" description="Polar residues" evidence="15">
    <location>
        <begin position="727"/>
        <end position="739"/>
    </location>
</feature>
<keyword evidence="10" id="KW-0106">Calcium</keyword>
<evidence type="ECO:0000256" key="14">
    <source>
        <dbReference type="ARBA" id="ARBA00023136"/>
    </source>
</evidence>
<comment type="caution">
    <text evidence="19">The sequence shown here is derived from an EMBL/GenBank/DDBJ whole genome shotgun (WGS) entry which is preliminary data.</text>
</comment>
<dbReference type="InterPro" id="IPR037749">
    <property type="entry name" value="Ext_Synaptotagmin_C2B"/>
</dbReference>
<keyword evidence="7" id="KW-0479">Metal-binding</keyword>
<dbReference type="CDD" id="cd21670">
    <property type="entry name" value="SMP_ESyt"/>
    <property type="match status" value="1"/>
</dbReference>
<feature type="compositionally biased region" description="Basic and acidic residues" evidence="15">
    <location>
        <begin position="675"/>
        <end position="690"/>
    </location>
</feature>
<dbReference type="Gene3D" id="2.60.40.150">
    <property type="entry name" value="C2 domain"/>
    <property type="match status" value="3"/>
</dbReference>
<proteinExistence type="inferred from homology"/>
<organism evidence="19 20">
    <name type="scientific">Necator americanus</name>
    <name type="common">Human hookworm</name>
    <dbReference type="NCBI Taxonomy" id="51031"/>
    <lineage>
        <taxon>Eukaryota</taxon>
        <taxon>Metazoa</taxon>
        <taxon>Ecdysozoa</taxon>
        <taxon>Nematoda</taxon>
        <taxon>Chromadorea</taxon>
        <taxon>Rhabditida</taxon>
        <taxon>Rhabditina</taxon>
        <taxon>Rhabditomorpha</taxon>
        <taxon>Strongyloidea</taxon>
        <taxon>Ancylostomatidae</taxon>
        <taxon>Bunostominae</taxon>
        <taxon>Necator</taxon>
    </lineage>
</organism>
<dbReference type="EMBL" id="JAVFWL010000003">
    <property type="protein sequence ID" value="KAK6741217.1"/>
    <property type="molecule type" value="Genomic_DNA"/>
</dbReference>
<comment type="similarity">
    <text evidence="3">Belongs to the extended synaptotagmin family.</text>
</comment>
<evidence type="ECO:0000256" key="2">
    <source>
        <dbReference type="ARBA" id="ARBA00004477"/>
    </source>
</evidence>
<evidence type="ECO:0000256" key="5">
    <source>
        <dbReference type="ARBA" id="ARBA00022475"/>
    </source>
</evidence>
<dbReference type="PANTHER" id="PTHR45761">
    <property type="entry name" value="EXTENDED SYNAPTOTAGMIN-LIKE PROTEIN 2, ISOFORM C"/>
    <property type="match status" value="1"/>
</dbReference>
<feature type="transmembrane region" description="Helical" evidence="16">
    <location>
        <begin position="43"/>
        <end position="63"/>
    </location>
</feature>
<keyword evidence="8" id="KW-0677">Repeat</keyword>
<evidence type="ECO:0000256" key="12">
    <source>
        <dbReference type="ARBA" id="ARBA00023055"/>
    </source>
</evidence>
<dbReference type="InterPro" id="IPR000008">
    <property type="entry name" value="C2_dom"/>
</dbReference>
<keyword evidence="11 16" id="KW-1133">Transmembrane helix</keyword>
<evidence type="ECO:0000256" key="1">
    <source>
        <dbReference type="ARBA" id="ARBA00004202"/>
    </source>
</evidence>
<evidence type="ECO:0000313" key="20">
    <source>
        <dbReference type="Proteomes" id="UP001303046"/>
    </source>
</evidence>
<feature type="region of interest" description="Disordered" evidence="15">
    <location>
        <begin position="727"/>
        <end position="763"/>
    </location>
</feature>